<gene>
    <name evidence="1" type="ORF">ACFQ3T_01970</name>
</gene>
<organism evidence="1 2">
    <name type="scientific">Saccharothrix hoggarensis</name>
    <dbReference type="NCBI Taxonomy" id="913853"/>
    <lineage>
        <taxon>Bacteria</taxon>
        <taxon>Bacillati</taxon>
        <taxon>Actinomycetota</taxon>
        <taxon>Actinomycetes</taxon>
        <taxon>Pseudonocardiales</taxon>
        <taxon>Pseudonocardiaceae</taxon>
        <taxon>Saccharothrix</taxon>
    </lineage>
</organism>
<name>A0ABW3QKJ2_9PSEU</name>
<comment type="caution">
    <text evidence="1">The sequence shown here is derived from an EMBL/GenBank/DDBJ whole genome shotgun (WGS) entry which is preliminary data.</text>
</comment>
<keyword evidence="2" id="KW-1185">Reference proteome</keyword>
<evidence type="ECO:0000313" key="1">
    <source>
        <dbReference type="EMBL" id="MFD1145885.1"/>
    </source>
</evidence>
<evidence type="ECO:0000313" key="2">
    <source>
        <dbReference type="Proteomes" id="UP001597168"/>
    </source>
</evidence>
<dbReference type="Proteomes" id="UP001597168">
    <property type="component" value="Unassembled WGS sequence"/>
</dbReference>
<proteinExistence type="predicted"/>
<sequence length="160" mass="18742">MTTDRRGPTLAWSNTGGALPQLIRYDNRRVRWYEWEIAPLVSHVDLTCEVRKCRYDGQPWMTFGVVDPLPGETYPWPEERRLPSGRVYLRDRDQPAWAVIRLVAYRCPACKDLRVYDQGQDGKRFDLVDMTPSLFDVDREFGDPVEHDALLSRPSERTDR</sequence>
<dbReference type="RefSeq" id="WP_380719065.1">
    <property type="nucleotide sequence ID" value="NZ_JBHTLK010000005.1"/>
</dbReference>
<protein>
    <submittedName>
        <fullName evidence="1">Uncharacterized protein</fullName>
    </submittedName>
</protein>
<accession>A0ABW3QKJ2</accession>
<dbReference type="EMBL" id="JBHTLK010000005">
    <property type="protein sequence ID" value="MFD1145885.1"/>
    <property type="molecule type" value="Genomic_DNA"/>
</dbReference>
<reference evidence="2" key="1">
    <citation type="journal article" date="2019" name="Int. J. Syst. Evol. Microbiol.">
        <title>The Global Catalogue of Microorganisms (GCM) 10K type strain sequencing project: providing services to taxonomists for standard genome sequencing and annotation.</title>
        <authorList>
            <consortium name="The Broad Institute Genomics Platform"/>
            <consortium name="The Broad Institute Genome Sequencing Center for Infectious Disease"/>
            <person name="Wu L."/>
            <person name="Ma J."/>
        </authorList>
    </citation>
    <scope>NUCLEOTIDE SEQUENCE [LARGE SCALE GENOMIC DNA]</scope>
    <source>
        <strain evidence="2">CCUG 60214</strain>
    </source>
</reference>